<feature type="region of interest" description="Disordered" evidence="1">
    <location>
        <begin position="21"/>
        <end position="43"/>
    </location>
</feature>
<sequence>MNWSKQPSYLTGMMGSIATDTVSGTSELSDTNGFQNPRGTNLNNHDYGRAHVGGMNGTTILGKPNYINPHNTLYNNIGEIVLREQIFDIVVFINTNKKNHRICPDPFVFQVKFDGIKPKTEMICADINISPECSEEFAYCQYTKGDAQIVVPAKLINIRSVIVKALILPMHIDYKTNEDGSYSKCGQGLAKKYKYLILKIQGLETEYNYSNVDLLEKNTFIMKVDADMGVNNEFWIPLYNTVSFFESMLQNVNRIGVEIFDENGKLLCPTLDGKKHDFHAEYRKMIDGINALKKECNPKDVKEKIKKFLPKMLSLREITNCINPDLHLLFVAYKPQINTNIKFDHF</sequence>
<dbReference type="EMBL" id="MK072046">
    <property type="protein sequence ID" value="AYV77530.1"/>
    <property type="molecule type" value="Genomic_DNA"/>
</dbReference>
<proteinExistence type="predicted"/>
<organism evidence="2">
    <name type="scientific">Dasosvirus sp</name>
    <dbReference type="NCBI Taxonomy" id="2487764"/>
    <lineage>
        <taxon>Viruses</taxon>
        <taxon>Varidnaviria</taxon>
        <taxon>Bamfordvirae</taxon>
        <taxon>Nucleocytoviricota</taxon>
        <taxon>Megaviricetes</taxon>
        <taxon>Imitervirales</taxon>
        <taxon>Mimiviridae</taxon>
        <taxon>Klosneuvirinae</taxon>
    </lineage>
</organism>
<accession>A0A3G4ZRJ3</accession>
<evidence type="ECO:0000256" key="1">
    <source>
        <dbReference type="SAM" id="MobiDB-lite"/>
    </source>
</evidence>
<reference evidence="2" key="1">
    <citation type="submission" date="2018-10" db="EMBL/GenBank/DDBJ databases">
        <title>Hidden diversity of soil giant viruses.</title>
        <authorList>
            <person name="Schulz F."/>
            <person name="Alteio L."/>
            <person name="Goudeau D."/>
            <person name="Ryan E.M."/>
            <person name="Malmstrom R.R."/>
            <person name="Blanchard J."/>
            <person name="Woyke T."/>
        </authorList>
    </citation>
    <scope>NUCLEOTIDE SEQUENCE</scope>
    <source>
        <strain evidence="2">DSV1</strain>
    </source>
</reference>
<name>A0A3G4ZRJ3_9VIRU</name>
<protein>
    <submittedName>
        <fullName evidence="2">Uncharacterized protein</fullName>
    </submittedName>
</protein>
<gene>
    <name evidence="2" type="ORF">Dasosvirus5_9</name>
</gene>
<evidence type="ECO:0000313" key="2">
    <source>
        <dbReference type="EMBL" id="AYV77530.1"/>
    </source>
</evidence>